<dbReference type="GO" id="GO:0016020">
    <property type="term" value="C:membrane"/>
    <property type="evidence" value="ECO:0007669"/>
    <property type="project" value="UniProtKB-SubCell"/>
</dbReference>
<dbReference type="PANTHER" id="PTHR47002">
    <property type="entry name" value="AQUAPORIN-LIKE"/>
    <property type="match status" value="1"/>
</dbReference>
<feature type="transmembrane region" description="Helical" evidence="6">
    <location>
        <begin position="242"/>
        <end position="263"/>
    </location>
</feature>
<comment type="caution">
    <text evidence="7">The sequence shown here is derived from an EMBL/GenBank/DDBJ whole genome shotgun (WGS) entry which is preliminary data.</text>
</comment>
<evidence type="ECO:0000313" key="7">
    <source>
        <dbReference type="EMBL" id="KAJ4966937.1"/>
    </source>
</evidence>
<name>A0A9Q0KAM5_9MAGN</name>
<gene>
    <name evidence="7" type="ORF">NE237_018786</name>
</gene>
<keyword evidence="2" id="KW-0813">Transport</keyword>
<dbReference type="Proteomes" id="UP001141806">
    <property type="component" value="Unassembled WGS sequence"/>
</dbReference>
<dbReference type="Pfam" id="PF00230">
    <property type="entry name" value="MIP"/>
    <property type="match status" value="2"/>
</dbReference>
<keyword evidence="4 6" id="KW-1133">Transmembrane helix</keyword>
<comment type="subcellular location">
    <subcellularLocation>
        <location evidence="1">Membrane</location>
        <topology evidence="1">Multi-pass membrane protein</topology>
    </subcellularLocation>
</comment>
<feature type="transmembrane region" description="Helical" evidence="6">
    <location>
        <begin position="106"/>
        <end position="125"/>
    </location>
</feature>
<dbReference type="PRINTS" id="PR00783">
    <property type="entry name" value="MINTRINSICP"/>
</dbReference>
<evidence type="ECO:0000256" key="3">
    <source>
        <dbReference type="ARBA" id="ARBA00022692"/>
    </source>
</evidence>
<sequence>MKPPHAYIYIELKKARGLHPKMAANDEENLYHKVLPFSSTPRLEDHKSGDHGKKPNPSSLGVRLGLEEFFSLQAWRASIAELLGTATLVFALDTVVISTYETETKIANLIIAFLATIIFTVLLLATFPVSGGHINPVISFSAALIGLISVSRAIIYILAQCVGGVIGALALKAVISSKIESAFSLGGCTLAVIAPGPNGPITTGIDTSPALWLEIICTFVFLFASVWTAFDHRQAQARGPVVLFSIIGIVVGLLVFVSTTVTMRKGYGGAGMNPARLEDLKRGNDGKVPKLTTLSERLGVEEFYSLETWRASIAELLGSAILVFALDSIYITSYEIDTNTPNLVEACLITFYVTVLILATAPISGGHLNPTISLTAALLGLISISRAVIYIIAQCIGGVLGALALKAVIDSKIQGRFLLAGCYLRYIEQGPNGPTNLSIETTPALCLEIFATFVFLFTSVWMVFDHRQVQARGQIIVFAGIGIVIGTLVFISTALTQNLGYAGVGMNPAKCLGPAIVRGGILWERHWVFWVGPATASVAFYLYTKLIPRQHFFAQDFRYDFFTIVLAPKQEARQKVPLGLPHAMV</sequence>
<feature type="transmembrane region" description="Helical" evidence="6">
    <location>
        <begin position="311"/>
        <end position="331"/>
    </location>
</feature>
<feature type="transmembrane region" description="Helical" evidence="6">
    <location>
        <begin position="367"/>
        <end position="384"/>
    </location>
</feature>
<evidence type="ECO:0000256" key="2">
    <source>
        <dbReference type="ARBA" id="ARBA00022448"/>
    </source>
</evidence>
<evidence type="ECO:0000256" key="4">
    <source>
        <dbReference type="ARBA" id="ARBA00022989"/>
    </source>
</evidence>
<dbReference type="Gene3D" id="1.20.1080.10">
    <property type="entry name" value="Glycerol uptake facilitator protein"/>
    <property type="match status" value="2"/>
</dbReference>
<feature type="transmembrane region" description="Helical" evidence="6">
    <location>
        <begin position="343"/>
        <end position="361"/>
    </location>
</feature>
<evidence type="ECO:0000256" key="6">
    <source>
        <dbReference type="SAM" id="Phobius"/>
    </source>
</evidence>
<keyword evidence="5 6" id="KW-0472">Membrane</keyword>
<keyword evidence="3 6" id="KW-0812">Transmembrane</keyword>
<dbReference type="EMBL" id="JAMYWD010000007">
    <property type="protein sequence ID" value="KAJ4966937.1"/>
    <property type="molecule type" value="Genomic_DNA"/>
</dbReference>
<dbReference type="InterPro" id="IPR023271">
    <property type="entry name" value="Aquaporin-like"/>
</dbReference>
<dbReference type="SUPFAM" id="SSF81338">
    <property type="entry name" value="Aquaporin-like"/>
    <property type="match status" value="2"/>
</dbReference>
<reference evidence="7" key="1">
    <citation type="journal article" date="2023" name="Plant J.">
        <title>The genome of the king protea, Protea cynaroides.</title>
        <authorList>
            <person name="Chang J."/>
            <person name="Duong T.A."/>
            <person name="Schoeman C."/>
            <person name="Ma X."/>
            <person name="Roodt D."/>
            <person name="Barker N."/>
            <person name="Li Z."/>
            <person name="Van de Peer Y."/>
            <person name="Mizrachi E."/>
        </authorList>
    </citation>
    <scope>NUCLEOTIDE SEQUENCE</scope>
    <source>
        <tissue evidence="7">Young leaves</tissue>
    </source>
</reference>
<dbReference type="InterPro" id="IPR000425">
    <property type="entry name" value="MIP"/>
</dbReference>
<feature type="transmembrane region" description="Helical" evidence="6">
    <location>
        <begin position="137"/>
        <end position="159"/>
    </location>
</feature>
<dbReference type="InterPro" id="IPR022357">
    <property type="entry name" value="MIP_CS"/>
</dbReference>
<dbReference type="OrthoDB" id="3222at2759"/>
<dbReference type="AlphaFoldDB" id="A0A9Q0KAM5"/>
<proteinExistence type="predicted"/>
<organism evidence="7 8">
    <name type="scientific">Protea cynaroides</name>
    <dbReference type="NCBI Taxonomy" id="273540"/>
    <lineage>
        <taxon>Eukaryota</taxon>
        <taxon>Viridiplantae</taxon>
        <taxon>Streptophyta</taxon>
        <taxon>Embryophyta</taxon>
        <taxon>Tracheophyta</taxon>
        <taxon>Spermatophyta</taxon>
        <taxon>Magnoliopsida</taxon>
        <taxon>Proteales</taxon>
        <taxon>Proteaceae</taxon>
        <taxon>Protea</taxon>
    </lineage>
</organism>
<feature type="transmembrane region" description="Helical" evidence="6">
    <location>
        <begin position="476"/>
        <end position="496"/>
    </location>
</feature>
<keyword evidence="8" id="KW-1185">Reference proteome</keyword>
<evidence type="ECO:0000256" key="1">
    <source>
        <dbReference type="ARBA" id="ARBA00004141"/>
    </source>
</evidence>
<dbReference type="PANTHER" id="PTHR47002:SF2">
    <property type="entry name" value="AQUAPORIN AQPAE.A-LIKE"/>
    <property type="match status" value="1"/>
</dbReference>
<accession>A0A9Q0KAM5</accession>
<feature type="transmembrane region" description="Helical" evidence="6">
    <location>
        <begin position="442"/>
        <end position="464"/>
    </location>
</feature>
<feature type="transmembrane region" description="Helical" evidence="6">
    <location>
        <begin position="210"/>
        <end position="230"/>
    </location>
</feature>
<dbReference type="GO" id="GO:0015267">
    <property type="term" value="F:channel activity"/>
    <property type="evidence" value="ECO:0007669"/>
    <property type="project" value="InterPro"/>
</dbReference>
<evidence type="ECO:0000256" key="5">
    <source>
        <dbReference type="ARBA" id="ARBA00023136"/>
    </source>
</evidence>
<feature type="transmembrane region" description="Helical" evidence="6">
    <location>
        <begin position="527"/>
        <end position="544"/>
    </location>
</feature>
<evidence type="ECO:0000313" key="8">
    <source>
        <dbReference type="Proteomes" id="UP001141806"/>
    </source>
</evidence>
<feature type="transmembrane region" description="Helical" evidence="6">
    <location>
        <begin position="391"/>
        <end position="409"/>
    </location>
</feature>
<dbReference type="PROSITE" id="PS00221">
    <property type="entry name" value="MIP"/>
    <property type="match status" value="1"/>
</dbReference>
<protein>
    <submittedName>
        <fullName evidence="7">Uncharacterized protein</fullName>
    </submittedName>
</protein>